<evidence type="ECO:0000256" key="6">
    <source>
        <dbReference type="ARBA" id="ARBA00022824"/>
    </source>
</evidence>
<feature type="compositionally biased region" description="Low complexity" evidence="14">
    <location>
        <begin position="18"/>
        <end position="32"/>
    </location>
</feature>
<dbReference type="InterPro" id="IPR031335">
    <property type="entry name" value="Glyco_hydro_63_C"/>
</dbReference>
<comment type="subcellular location">
    <subcellularLocation>
        <location evidence="1 13">Endoplasmic reticulum membrane</location>
        <topology evidence="1 13">Single-pass type II membrane protein</topology>
    </subcellularLocation>
</comment>
<evidence type="ECO:0000256" key="4">
    <source>
        <dbReference type="ARBA" id="ARBA00022692"/>
    </source>
</evidence>
<dbReference type="Pfam" id="PF03200">
    <property type="entry name" value="Glyco_hydro_63"/>
    <property type="match status" value="1"/>
</dbReference>
<evidence type="ECO:0000256" key="7">
    <source>
        <dbReference type="ARBA" id="ARBA00022968"/>
    </source>
</evidence>
<keyword evidence="4 13" id="KW-0812">Transmembrane</keyword>
<comment type="function">
    <text evidence="13">Cleaves the distal alpha 1,2-linked glucose residue from the Glc(3)Man(9)GlcNAc(2) oligosaccharide precursor.</text>
</comment>
<comment type="catalytic activity">
    <reaction evidence="13">
        <text>N(4)-(alpha-D-Glc-(1-&gt;2)-alpha-D-Glc-(1-&gt;3)-alpha-D-Glc-(1-&gt;3)-alpha-D-Man-(1-&gt;2)-alpha-D-Man-(1-&gt;2)-alpha-D-Man-(1-&gt;3)-[alpha-D-Man-(1-&gt;2)-alpha-D-Man-(1-&gt;3)-[alpha-D-Man-(1-&gt;2)-alpha-D-Man-(1-&gt;6)]-alpha-D-Man-(1-&gt;6)]-beta-D-Man-(1-&gt;4)-beta-D-GlcNAc-(1-&gt;4)-beta-D-GlcNAc)-L-asparaginyl-[protein] + H2O = N(4)-(alpha-D-Glc-(1-&gt;3)-alpha-D-Glc-(1-&gt;3)-alpha-D-Man-(1-&gt;2)-alpha-D-Man-(1-&gt;2)-alpha-D-Man-(1-&gt;3)-[alpha-D-Man-(1-&gt;2)-alpha-D-Man-(1-&gt;3)-[alpha-D-Man-(1-&gt;2)-alpha-D-Man-(1-&gt;6)]-alpha-D-Man-(1-&gt;6)]-beta-D-Man-(1-&gt;4)-beta-D-GlcNAc-(1-&gt;4)-beta-D-GlcNAc)-L-asparaginyl-[protein] + beta-D-glucose</text>
        <dbReference type="Rhea" id="RHEA:55988"/>
        <dbReference type="Rhea" id="RHEA-COMP:12806"/>
        <dbReference type="Rhea" id="RHEA-COMP:14355"/>
        <dbReference type="ChEBI" id="CHEBI:15377"/>
        <dbReference type="ChEBI" id="CHEBI:15903"/>
        <dbReference type="ChEBI" id="CHEBI:59082"/>
        <dbReference type="ChEBI" id="CHEBI:132537"/>
        <dbReference type="EC" id="3.2.1.106"/>
    </reaction>
</comment>
<evidence type="ECO:0000256" key="8">
    <source>
        <dbReference type="ARBA" id="ARBA00022989"/>
    </source>
</evidence>
<dbReference type="GO" id="GO:0004573">
    <property type="term" value="F:Glc3Man9GlcNAc2 oligosaccharide glucosidase activity"/>
    <property type="evidence" value="ECO:0007669"/>
    <property type="project" value="UniProtKB-UniRule"/>
</dbReference>
<evidence type="ECO:0000259" key="15">
    <source>
        <dbReference type="Pfam" id="PF03200"/>
    </source>
</evidence>
<dbReference type="InterPro" id="IPR031631">
    <property type="entry name" value="Glyco_hydro_63N"/>
</dbReference>
<dbReference type="PANTHER" id="PTHR10412:SF11">
    <property type="entry name" value="MANNOSYL-OLIGOSACCHARIDE GLUCOSIDASE"/>
    <property type="match status" value="1"/>
</dbReference>
<evidence type="ECO:0000256" key="13">
    <source>
        <dbReference type="RuleBase" id="RU368089"/>
    </source>
</evidence>
<feature type="domain" description="Glycosyl hydrolase family 63 C-terminal" evidence="15">
    <location>
        <begin position="334"/>
        <end position="819"/>
    </location>
</feature>
<feature type="compositionally biased region" description="Basic and acidic residues" evidence="14">
    <location>
        <begin position="7"/>
        <end position="17"/>
    </location>
</feature>
<dbReference type="FunFam" id="1.50.10.10:FF:000009">
    <property type="entry name" value="mannosyl-oligosaccharide glucosidase"/>
    <property type="match status" value="1"/>
</dbReference>
<evidence type="ECO:0000256" key="10">
    <source>
        <dbReference type="ARBA" id="ARBA00023180"/>
    </source>
</evidence>
<sequence length="822" mass="94194">MARQRKHLGDNSKENKSRTSSSSNGSNSSNGKVVKPKNMVSYWKQLAFIVVLGVTIIFAFLGYLETRVNTPLNERKVIIKSGLNVPEKFWGTYRPGVYFGLKTRDLNSLVTGLMWYFPSRLGPGGQGIRHWCEQSDNLQKYGWLQHDGSNFGIQEIIDNPFKLTTSFVKRIGGLNGGEWTARITVEALPKYTALVDKNEQVSLIWYAALDSDTEGHITSTNSNTNLTGIKGSTSTLGKFKMNLFAQGHVDHESFLSTKAPGLHLLKETVVSSLRLNQRVGKAGQIVLGGQITPPGGTLSDNNFVAVQVTGKLPLTIEVVFESLSVVNSDDRLMGDVYSKALEWHKSRFNQRFEDTFGLKHQGLSSEEIDFARNTLSNMLGGIGYFYGSSLVQSFYTEEPVYYWKAPLYTAVPSRSFFPRGFLWDEGFHGLLISQWDIDLELDIIGHWFDLINVEGWIPREQILGVEALAKVPQEFIVQWNTNANPPTFFLTLEYILDKFEQDLSNERLALLERLYPRLQAWYHWFNSTQKGSVSGSYRWRGRDAFTNRELNPKTLTSGLDDFPRASHPTELERHVDLYCWMAVASNTMTRLGHLLGRESYLKYQQTADYLMDTQLMDRLFWSNFSKRYADYGLHTDAVKLVQPKPTPRQQNQNMEMIREVLKQPEYRLIDSQFGYVNIFPFLMKLVDPSSEKLSQILEDIRNPKLLWSDFGLRSLSTNSPLYMKRNTEHDPPYWRGQIWININFLAVKALHYYGSVEGPYRNDARQIYGDLRKNLIDNVVKQYWKTGYCWEQYNDKTGEGSGCRPFTGWTALIILLMSESYD</sequence>
<feature type="domain" description="Glycosyl hydrolase family 63 N-terminal" evidence="16">
    <location>
        <begin position="89"/>
        <end position="277"/>
    </location>
</feature>
<dbReference type="InterPro" id="IPR012341">
    <property type="entry name" value="6hp_glycosidase-like_sf"/>
</dbReference>
<name>A0ABD1E494_HYPHA</name>
<evidence type="ECO:0000259" key="16">
    <source>
        <dbReference type="Pfam" id="PF16923"/>
    </source>
</evidence>
<dbReference type="GO" id="GO:0006487">
    <property type="term" value="P:protein N-linked glycosylation"/>
    <property type="evidence" value="ECO:0007669"/>
    <property type="project" value="UniProtKB-UniRule"/>
</dbReference>
<keyword evidence="7" id="KW-0735">Signal-anchor</keyword>
<accession>A0ABD1E494</accession>
<evidence type="ECO:0000256" key="1">
    <source>
        <dbReference type="ARBA" id="ARBA00004648"/>
    </source>
</evidence>
<comment type="similarity">
    <text evidence="3 13">Belongs to the glycosyl hydrolase 63 family.</text>
</comment>
<evidence type="ECO:0000256" key="12">
    <source>
        <dbReference type="ARBA" id="ARBA00038888"/>
    </source>
</evidence>
<feature type="region of interest" description="Disordered" evidence="14">
    <location>
        <begin position="1"/>
        <end position="32"/>
    </location>
</feature>
<dbReference type="EMBL" id="JBDJPC010000012">
    <property type="protein sequence ID" value="KAL1489403.1"/>
    <property type="molecule type" value="Genomic_DNA"/>
</dbReference>
<proteinExistence type="inferred from homology"/>
<keyword evidence="5 13" id="KW-0378">Hydrolase</keyword>
<evidence type="ECO:0000313" key="18">
    <source>
        <dbReference type="Proteomes" id="UP001566132"/>
    </source>
</evidence>
<dbReference type="EC" id="3.2.1.106" evidence="12 13"/>
<comment type="caution">
    <text evidence="17">The sequence shown here is derived from an EMBL/GenBank/DDBJ whole genome shotgun (WGS) entry which is preliminary data.</text>
</comment>
<evidence type="ECO:0000256" key="9">
    <source>
        <dbReference type="ARBA" id="ARBA00023136"/>
    </source>
</evidence>
<comment type="pathway">
    <text evidence="2">Glycan metabolism; N-glycan degradation.</text>
</comment>
<keyword evidence="10" id="KW-0325">Glycoprotein</keyword>
<dbReference type="InterPro" id="IPR004888">
    <property type="entry name" value="Glycoside_hydrolase_63"/>
</dbReference>
<dbReference type="PANTHER" id="PTHR10412">
    <property type="entry name" value="MANNOSYL-OLIGOSACCHARIDE GLUCOSIDASE"/>
    <property type="match status" value="1"/>
</dbReference>
<evidence type="ECO:0000256" key="3">
    <source>
        <dbReference type="ARBA" id="ARBA00010833"/>
    </source>
</evidence>
<evidence type="ECO:0000256" key="11">
    <source>
        <dbReference type="ARBA" id="ARBA00023295"/>
    </source>
</evidence>
<keyword evidence="9 13" id="KW-0472">Membrane</keyword>
<dbReference type="GO" id="GO:0009311">
    <property type="term" value="P:oligosaccharide metabolic process"/>
    <property type="evidence" value="ECO:0007669"/>
    <property type="project" value="UniProtKB-UniRule"/>
</dbReference>
<evidence type="ECO:0000313" key="17">
    <source>
        <dbReference type="EMBL" id="KAL1489403.1"/>
    </source>
</evidence>
<dbReference type="Pfam" id="PF16923">
    <property type="entry name" value="Glyco_hydro_63N"/>
    <property type="match status" value="1"/>
</dbReference>
<dbReference type="InterPro" id="IPR008928">
    <property type="entry name" value="6-hairpin_glycosidase_sf"/>
</dbReference>
<evidence type="ECO:0000256" key="14">
    <source>
        <dbReference type="SAM" id="MobiDB-lite"/>
    </source>
</evidence>
<protein>
    <recommendedName>
        <fullName evidence="12 13">Mannosyl-oligosaccharide glucosidase</fullName>
        <ecNumber evidence="12 13">3.2.1.106</ecNumber>
    </recommendedName>
</protein>
<evidence type="ECO:0000256" key="2">
    <source>
        <dbReference type="ARBA" id="ARBA00004740"/>
    </source>
</evidence>
<gene>
    <name evidence="17" type="ORF">ABEB36_014304</name>
</gene>
<keyword evidence="11 13" id="KW-0326">Glycosidase</keyword>
<reference evidence="17 18" key="1">
    <citation type="submission" date="2024-05" db="EMBL/GenBank/DDBJ databases">
        <title>Genetic variation in Jamaican populations of the coffee berry borer (Hypothenemus hampei).</title>
        <authorList>
            <person name="Errbii M."/>
            <person name="Myrie A."/>
        </authorList>
    </citation>
    <scope>NUCLEOTIDE SEQUENCE [LARGE SCALE GENOMIC DNA]</scope>
    <source>
        <strain evidence="17">JA-Hopewell-2020-01-JO</strain>
        <tissue evidence="17">Whole body</tissue>
    </source>
</reference>
<dbReference type="Gene3D" id="2.70.98.110">
    <property type="entry name" value="Glycosyl hydrolase family 63, N-terminal domain"/>
    <property type="match status" value="1"/>
</dbReference>
<dbReference type="Gene3D" id="1.50.10.10">
    <property type="match status" value="1"/>
</dbReference>
<feature type="transmembrane region" description="Helical" evidence="13">
    <location>
        <begin position="46"/>
        <end position="64"/>
    </location>
</feature>
<keyword evidence="6 13" id="KW-0256">Endoplasmic reticulum</keyword>
<dbReference type="Proteomes" id="UP001566132">
    <property type="component" value="Unassembled WGS sequence"/>
</dbReference>
<dbReference type="GO" id="GO:0005789">
    <property type="term" value="C:endoplasmic reticulum membrane"/>
    <property type="evidence" value="ECO:0007669"/>
    <property type="project" value="UniProtKB-SubCell"/>
</dbReference>
<dbReference type="InterPro" id="IPR038518">
    <property type="entry name" value="Glyco_hydro_63N_sf"/>
</dbReference>
<keyword evidence="8 13" id="KW-1133">Transmembrane helix</keyword>
<dbReference type="AlphaFoldDB" id="A0ABD1E494"/>
<organism evidence="17 18">
    <name type="scientific">Hypothenemus hampei</name>
    <name type="common">Coffee berry borer</name>
    <dbReference type="NCBI Taxonomy" id="57062"/>
    <lineage>
        <taxon>Eukaryota</taxon>
        <taxon>Metazoa</taxon>
        <taxon>Ecdysozoa</taxon>
        <taxon>Arthropoda</taxon>
        <taxon>Hexapoda</taxon>
        <taxon>Insecta</taxon>
        <taxon>Pterygota</taxon>
        <taxon>Neoptera</taxon>
        <taxon>Endopterygota</taxon>
        <taxon>Coleoptera</taxon>
        <taxon>Polyphaga</taxon>
        <taxon>Cucujiformia</taxon>
        <taxon>Curculionidae</taxon>
        <taxon>Scolytinae</taxon>
        <taxon>Hypothenemus</taxon>
    </lineage>
</organism>
<keyword evidence="18" id="KW-1185">Reference proteome</keyword>
<dbReference type="SUPFAM" id="SSF48208">
    <property type="entry name" value="Six-hairpin glycosidases"/>
    <property type="match status" value="1"/>
</dbReference>
<evidence type="ECO:0000256" key="5">
    <source>
        <dbReference type="ARBA" id="ARBA00022801"/>
    </source>
</evidence>